<reference evidence="3" key="2">
    <citation type="submission" date="2020-09" db="EMBL/GenBank/DDBJ databases">
        <authorList>
            <person name="Sun Q."/>
            <person name="Zhou Y."/>
        </authorList>
    </citation>
    <scope>NUCLEOTIDE SEQUENCE</scope>
    <source>
        <strain evidence="3">CGMCC 4.7430</strain>
    </source>
</reference>
<reference evidence="3" key="1">
    <citation type="journal article" date="2014" name="Int. J. Syst. Evol. Microbiol.">
        <title>Complete genome sequence of Corynebacterium casei LMG S-19264T (=DSM 44701T), isolated from a smear-ripened cheese.</title>
        <authorList>
            <consortium name="US DOE Joint Genome Institute (JGI-PGF)"/>
            <person name="Walter F."/>
            <person name="Albersmeier A."/>
            <person name="Kalinowski J."/>
            <person name="Ruckert C."/>
        </authorList>
    </citation>
    <scope>NUCLEOTIDE SEQUENCE</scope>
    <source>
        <strain evidence="3">CGMCC 4.7430</strain>
    </source>
</reference>
<evidence type="ECO:0000313" key="3">
    <source>
        <dbReference type="EMBL" id="GGP08951.1"/>
    </source>
</evidence>
<feature type="compositionally biased region" description="Basic and acidic residues" evidence="1">
    <location>
        <begin position="202"/>
        <end position="230"/>
    </location>
</feature>
<keyword evidence="4" id="KW-1185">Reference proteome</keyword>
<dbReference type="AlphaFoldDB" id="A0A918E5H4"/>
<evidence type="ECO:0000256" key="2">
    <source>
        <dbReference type="SAM" id="SignalP"/>
    </source>
</evidence>
<feature type="region of interest" description="Disordered" evidence="1">
    <location>
        <begin position="63"/>
        <end position="269"/>
    </location>
</feature>
<feature type="signal peptide" evidence="2">
    <location>
        <begin position="1"/>
        <end position="23"/>
    </location>
</feature>
<evidence type="ECO:0000256" key="1">
    <source>
        <dbReference type="SAM" id="MobiDB-lite"/>
    </source>
</evidence>
<evidence type="ECO:0000313" key="4">
    <source>
        <dbReference type="Proteomes" id="UP000660745"/>
    </source>
</evidence>
<comment type="caution">
    <text evidence="3">The sequence shown here is derived from an EMBL/GenBank/DDBJ whole genome shotgun (WGS) entry which is preliminary data.</text>
</comment>
<feature type="chain" id="PRO_5039548532" evidence="2">
    <location>
        <begin position="24"/>
        <end position="422"/>
    </location>
</feature>
<feature type="compositionally biased region" description="Pro residues" evidence="1">
    <location>
        <begin position="72"/>
        <end position="87"/>
    </location>
</feature>
<protein>
    <submittedName>
        <fullName evidence="3">Uncharacterized protein</fullName>
    </submittedName>
</protein>
<feature type="compositionally biased region" description="Basic and acidic residues" evidence="1">
    <location>
        <begin position="160"/>
        <end position="176"/>
    </location>
</feature>
<organism evidence="3 4">
    <name type="scientific">Nonomuraea glycinis</name>
    <dbReference type="NCBI Taxonomy" id="2047744"/>
    <lineage>
        <taxon>Bacteria</taxon>
        <taxon>Bacillati</taxon>
        <taxon>Actinomycetota</taxon>
        <taxon>Actinomycetes</taxon>
        <taxon>Streptosporangiales</taxon>
        <taxon>Streptosporangiaceae</taxon>
        <taxon>Nonomuraea</taxon>
    </lineage>
</organism>
<name>A0A918E5H4_9ACTN</name>
<feature type="compositionally biased region" description="Acidic residues" evidence="1">
    <location>
        <begin position="132"/>
        <end position="141"/>
    </location>
</feature>
<dbReference type="Proteomes" id="UP000660745">
    <property type="component" value="Unassembled WGS sequence"/>
</dbReference>
<dbReference type="EMBL" id="BMNK01000007">
    <property type="protein sequence ID" value="GGP08951.1"/>
    <property type="molecule type" value="Genomic_DNA"/>
</dbReference>
<dbReference type="RefSeq" id="WP_189140427.1">
    <property type="nucleotide sequence ID" value="NZ_BMNK01000007.1"/>
</dbReference>
<proteinExistence type="predicted"/>
<keyword evidence="2" id="KW-0732">Signal</keyword>
<feature type="compositionally biased region" description="Basic and acidic residues" evidence="1">
    <location>
        <begin position="92"/>
        <end position="115"/>
    </location>
</feature>
<sequence length="422" mass="45140">MTRSLLLVSLAAGALTVPLPASSAAAEPAIRQINVRPAAPVVGAGNSVRLVIDVVAKGVRGQDGVSIKVEPGAPPGPDQRPSAPPPSDDSDDQRPSDDSDDRRPSDESDERRPSDTGDDTWSRTGEPPVQESWDEWSDEPSSENAEGWSESDDSPAATNDESRKEPSSRQRAEPPAKIRPNAKSPAGAGTRPDAESPTGAEIRPDAESPAEAEIRPDAESPAESEIRPDAESPVGERSAEGEIPAAESAKKEASSAEAAPPAWSLAPDSMRMRGGWQTWRFLPDKPLNRYYPAGTWTITATAKGPNGTSVTSYASFQLRRESKLSTVRVARAGDAQGVRLSGSLTRLDPRGTTDFSPFARQRVEILWREDATGAWRRVAEATTTASGAFHRTVSGRPGGDWRVRYLGTGHYAPDDSKIRQIN</sequence>
<gene>
    <name evidence="3" type="ORF">GCM10012278_42600</name>
</gene>
<accession>A0A918E5H4</accession>